<evidence type="ECO:0000256" key="1">
    <source>
        <dbReference type="SAM" id="MobiDB-lite"/>
    </source>
</evidence>
<name>A0A7C9IF95_9DEIO</name>
<dbReference type="AlphaFoldDB" id="A0A7C9IF95"/>
<dbReference type="RefSeq" id="WP_157461523.1">
    <property type="nucleotide sequence ID" value="NZ_WQLB01000050.1"/>
</dbReference>
<evidence type="ECO:0000313" key="3">
    <source>
        <dbReference type="Proteomes" id="UP000483286"/>
    </source>
</evidence>
<feature type="compositionally biased region" description="Basic and acidic residues" evidence="1">
    <location>
        <begin position="27"/>
        <end position="36"/>
    </location>
</feature>
<comment type="caution">
    <text evidence="2">The sequence shown here is derived from an EMBL/GenBank/DDBJ whole genome shotgun (WGS) entry which is preliminary data.</text>
</comment>
<organism evidence="2 3">
    <name type="scientific">Deinococcus arboris</name>
    <dbReference type="NCBI Taxonomy" id="2682977"/>
    <lineage>
        <taxon>Bacteria</taxon>
        <taxon>Thermotogati</taxon>
        <taxon>Deinococcota</taxon>
        <taxon>Deinococci</taxon>
        <taxon>Deinococcales</taxon>
        <taxon>Deinococcaceae</taxon>
        <taxon>Deinococcus</taxon>
    </lineage>
</organism>
<dbReference type="Proteomes" id="UP000483286">
    <property type="component" value="Unassembled WGS sequence"/>
</dbReference>
<protein>
    <submittedName>
        <fullName evidence="2">Uncharacterized protein</fullName>
    </submittedName>
</protein>
<dbReference type="EMBL" id="WQLB01000050">
    <property type="protein sequence ID" value="MVN89266.1"/>
    <property type="molecule type" value="Genomic_DNA"/>
</dbReference>
<feature type="region of interest" description="Disordered" evidence="1">
    <location>
        <begin position="1"/>
        <end position="36"/>
    </location>
</feature>
<proteinExistence type="predicted"/>
<keyword evidence="3" id="KW-1185">Reference proteome</keyword>
<evidence type="ECO:0000313" key="2">
    <source>
        <dbReference type="EMBL" id="MVN89266.1"/>
    </source>
</evidence>
<accession>A0A7C9IF95</accession>
<gene>
    <name evidence="2" type="ORF">GO986_21250</name>
</gene>
<sequence length="78" mass="8663">MGRFDYLSKTGKKAKKEAGRKVTPAPDARRTHAPDPVEAVYLRRETVRAVSRALKKGGGESVEELAEDLLLAWLRARS</sequence>
<reference evidence="2 3" key="1">
    <citation type="submission" date="2019-12" db="EMBL/GenBank/DDBJ databases">
        <title>Deinococcus sp. HMF7620 Genome sequencing and assembly.</title>
        <authorList>
            <person name="Kang H."/>
            <person name="Kim H."/>
            <person name="Joh K."/>
        </authorList>
    </citation>
    <scope>NUCLEOTIDE SEQUENCE [LARGE SCALE GENOMIC DNA]</scope>
    <source>
        <strain evidence="2 3">HMF7620</strain>
    </source>
</reference>